<dbReference type="Pfam" id="PF13855">
    <property type="entry name" value="LRR_8"/>
    <property type="match status" value="3"/>
</dbReference>
<evidence type="ECO:0000256" key="8">
    <source>
        <dbReference type="ARBA" id="ARBA00022989"/>
    </source>
</evidence>
<dbReference type="PRINTS" id="PR00019">
    <property type="entry name" value="LEURICHRPT"/>
</dbReference>
<dbReference type="PROSITE" id="PS51257">
    <property type="entry name" value="PROKAR_LIPOPROTEIN"/>
    <property type="match status" value="1"/>
</dbReference>
<keyword evidence="7" id="KW-0677">Repeat</keyword>
<dbReference type="FunFam" id="3.80.10.10:FF:000383">
    <property type="entry name" value="Leucine-rich repeat receptor protein kinase EMS1"/>
    <property type="match status" value="1"/>
</dbReference>
<accession>A0AAN7RLH3</accession>
<evidence type="ECO:0000256" key="9">
    <source>
        <dbReference type="ARBA" id="ARBA00023136"/>
    </source>
</evidence>
<keyword evidence="5 12" id="KW-0812">Transmembrane</keyword>
<comment type="similarity">
    <text evidence="2">Belongs to the RLP family.</text>
</comment>
<evidence type="ECO:0000313" key="16">
    <source>
        <dbReference type="Proteomes" id="UP001346149"/>
    </source>
</evidence>
<feature type="signal peptide" evidence="13">
    <location>
        <begin position="1"/>
        <end position="20"/>
    </location>
</feature>
<evidence type="ECO:0000256" key="3">
    <source>
        <dbReference type="ARBA" id="ARBA00022475"/>
    </source>
</evidence>
<keyword evidence="9 12" id="KW-0472">Membrane</keyword>
<comment type="subcellular location">
    <subcellularLocation>
        <location evidence="1">Cell membrane</location>
        <topology evidence="1">Single-pass type I membrane protein</topology>
    </subcellularLocation>
</comment>
<dbReference type="AlphaFoldDB" id="A0AAN7RLH3"/>
<evidence type="ECO:0000256" key="6">
    <source>
        <dbReference type="ARBA" id="ARBA00022729"/>
    </source>
</evidence>
<dbReference type="InterPro" id="IPR003591">
    <property type="entry name" value="Leu-rich_rpt_typical-subtyp"/>
</dbReference>
<reference evidence="15 16" key="1">
    <citation type="journal article" date="2023" name="Hortic Res">
        <title>Pangenome of water caltrop reveals structural variations and asymmetric subgenome divergence after allopolyploidization.</title>
        <authorList>
            <person name="Zhang X."/>
            <person name="Chen Y."/>
            <person name="Wang L."/>
            <person name="Yuan Y."/>
            <person name="Fang M."/>
            <person name="Shi L."/>
            <person name="Lu R."/>
            <person name="Comes H.P."/>
            <person name="Ma Y."/>
            <person name="Chen Y."/>
            <person name="Huang G."/>
            <person name="Zhou Y."/>
            <person name="Zheng Z."/>
            <person name="Qiu Y."/>
        </authorList>
    </citation>
    <scope>NUCLEOTIDE SEQUENCE [LARGE SCALE GENOMIC DNA]</scope>
    <source>
        <strain evidence="15">F231</strain>
    </source>
</reference>
<keyword evidence="6 13" id="KW-0732">Signal</keyword>
<keyword evidence="8 12" id="KW-1133">Transmembrane helix</keyword>
<dbReference type="PANTHER" id="PTHR48052">
    <property type="entry name" value="UNNAMED PRODUCT"/>
    <property type="match status" value="1"/>
</dbReference>
<dbReference type="SUPFAM" id="SSF52047">
    <property type="entry name" value="RNI-like"/>
    <property type="match status" value="1"/>
</dbReference>
<dbReference type="InterPro" id="IPR013210">
    <property type="entry name" value="LRR_N_plant-typ"/>
</dbReference>
<evidence type="ECO:0000256" key="12">
    <source>
        <dbReference type="SAM" id="Phobius"/>
    </source>
</evidence>
<dbReference type="PANTHER" id="PTHR48052:SF5">
    <property type="entry name" value="MDIS1-INTERACTING RECEPTOR LIKE KINASE 2-LIKE"/>
    <property type="match status" value="1"/>
</dbReference>
<evidence type="ECO:0000256" key="2">
    <source>
        <dbReference type="ARBA" id="ARBA00009592"/>
    </source>
</evidence>
<comment type="caution">
    <text evidence="15">The sequence shown here is derived from an EMBL/GenBank/DDBJ whole genome shotgun (WGS) entry which is preliminary data.</text>
</comment>
<keyword evidence="11" id="KW-0325">Glycoprotein</keyword>
<dbReference type="GO" id="GO:0005886">
    <property type="term" value="C:plasma membrane"/>
    <property type="evidence" value="ECO:0007669"/>
    <property type="project" value="UniProtKB-SubCell"/>
</dbReference>
<feature type="domain" description="Leucine-rich repeat-containing N-terminal plant-type" evidence="14">
    <location>
        <begin position="26"/>
        <end position="63"/>
    </location>
</feature>
<dbReference type="Pfam" id="PF08263">
    <property type="entry name" value="LRRNT_2"/>
    <property type="match status" value="1"/>
</dbReference>
<proteinExistence type="inferred from homology"/>
<evidence type="ECO:0000256" key="1">
    <source>
        <dbReference type="ARBA" id="ARBA00004251"/>
    </source>
</evidence>
<organism evidence="15 16">
    <name type="scientific">Trapa natans</name>
    <name type="common">Water chestnut</name>
    <dbReference type="NCBI Taxonomy" id="22666"/>
    <lineage>
        <taxon>Eukaryota</taxon>
        <taxon>Viridiplantae</taxon>
        <taxon>Streptophyta</taxon>
        <taxon>Embryophyta</taxon>
        <taxon>Tracheophyta</taxon>
        <taxon>Spermatophyta</taxon>
        <taxon>Magnoliopsida</taxon>
        <taxon>eudicotyledons</taxon>
        <taxon>Gunneridae</taxon>
        <taxon>Pentapetalae</taxon>
        <taxon>rosids</taxon>
        <taxon>malvids</taxon>
        <taxon>Myrtales</taxon>
        <taxon>Lythraceae</taxon>
        <taxon>Trapa</taxon>
    </lineage>
</organism>
<dbReference type="FunFam" id="3.80.10.10:FF:000095">
    <property type="entry name" value="LRR receptor-like serine/threonine-protein kinase GSO1"/>
    <property type="match status" value="2"/>
</dbReference>
<feature type="chain" id="PRO_5043016090" description="Leucine-rich repeat-containing N-terminal plant-type domain-containing protein" evidence="13">
    <location>
        <begin position="21"/>
        <end position="1034"/>
    </location>
</feature>
<keyword evidence="4" id="KW-0433">Leucine-rich repeat</keyword>
<dbReference type="Pfam" id="PF00560">
    <property type="entry name" value="LRR_1"/>
    <property type="match status" value="6"/>
</dbReference>
<evidence type="ECO:0000313" key="15">
    <source>
        <dbReference type="EMBL" id="KAK4802291.1"/>
    </source>
</evidence>
<dbReference type="Proteomes" id="UP001346149">
    <property type="component" value="Unassembled WGS sequence"/>
</dbReference>
<keyword evidence="16" id="KW-1185">Reference proteome</keyword>
<keyword evidence="3" id="KW-1003">Cell membrane</keyword>
<keyword evidence="10" id="KW-0675">Receptor</keyword>
<dbReference type="Gene3D" id="3.80.10.10">
    <property type="entry name" value="Ribonuclease Inhibitor"/>
    <property type="match status" value="3"/>
</dbReference>
<dbReference type="InterPro" id="IPR032675">
    <property type="entry name" value="LRR_dom_sf"/>
</dbReference>
<dbReference type="InterPro" id="IPR001611">
    <property type="entry name" value="Leu-rich_rpt"/>
</dbReference>
<gene>
    <name evidence="15" type="ORF">SAY86_000494</name>
</gene>
<feature type="transmembrane region" description="Helical" evidence="12">
    <location>
        <begin position="983"/>
        <end position="1006"/>
    </location>
</feature>
<evidence type="ECO:0000256" key="13">
    <source>
        <dbReference type="SAM" id="SignalP"/>
    </source>
</evidence>
<dbReference type="PROSITE" id="PS51450">
    <property type="entry name" value="LRR"/>
    <property type="match status" value="1"/>
</dbReference>
<evidence type="ECO:0000259" key="14">
    <source>
        <dbReference type="Pfam" id="PF08263"/>
    </source>
</evidence>
<name>A0AAN7RLH3_TRANT</name>
<protein>
    <recommendedName>
        <fullName evidence="14">Leucine-rich repeat-containing N-terminal plant-type domain-containing protein</fullName>
    </recommendedName>
</protein>
<evidence type="ECO:0000256" key="4">
    <source>
        <dbReference type="ARBA" id="ARBA00022614"/>
    </source>
</evidence>
<evidence type="ECO:0000256" key="7">
    <source>
        <dbReference type="ARBA" id="ARBA00022737"/>
    </source>
</evidence>
<dbReference type="EMBL" id="JAXQNO010000002">
    <property type="protein sequence ID" value="KAK4802291.1"/>
    <property type="molecule type" value="Genomic_DNA"/>
</dbReference>
<evidence type="ECO:0000256" key="10">
    <source>
        <dbReference type="ARBA" id="ARBA00023170"/>
    </source>
</evidence>
<dbReference type="SMART" id="SM00369">
    <property type="entry name" value="LRR_TYP"/>
    <property type="match status" value="11"/>
</dbReference>
<evidence type="ECO:0000256" key="5">
    <source>
        <dbReference type="ARBA" id="ARBA00022692"/>
    </source>
</evidence>
<dbReference type="SUPFAM" id="SSF52058">
    <property type="entry name" value="L domain-like"/>
    <property type="match status" value="2"/>
</dbReference>
<sequence length="1034" mass="113397">MKVQLVACLISLHLCHSFLAVSSCQQNEREALLSFKSQLSDPSKRLSTWEGKNCCNWKGIVCSKFLRVISIDLRNPTPNSFLVNQNDELVPVSKNSSSTVLKGTLSPSIFSLSELVYLDLSYNDFLLSDIPEGPFSNLSKLTYLNLSNSNFRGSINNQFMNLTSLISLDLSCAIHVTDSSSITLNVSSDLMMKADSLYSYISGGALSSLDLNWLRPLRKLRKLVLRGVDLSEASLSSSSSSWAEPLSSLSLLETLELSNCSIFGKLPADGFLNLTRLTYLLMDFNHLASPIPIQFRNLTSLSTLDFTNSDVRGPLPHLPQLSELIVGSNSNLAVDLQMVFSLSWPRLKVLDIHSTQVLSSIPVSISNTSSLIDLIAYNCLIQGPLPHSIANLSKLEGLYVSFNNLTGEIPPISGMRNLAQLSLLQNSLGGPIPDSLCSLSSLRYLGLAGNSLTGTLPECIGDLPNLEYIHIGFNKMNGSISSLGSLSSNSTLAYVSLGFSGLSIKDKISVPKRFSPIVLDLGSCQLTGAIPEFISKLIELKMLMLGYNNLSGTIPDWLFNLPNLGYLDLSYNNLEGVLPASIELKKFFGATSLLISNNYLQGTIPVMGPSMDLVDLSWNDFSGELPVRSKLGKLKVLGLSGNKLSGQIPLSWCETEDSLTALDLSSNGLWGPLPLSMASCKFLTFINLSSNKFDGRIPPDLFDEVRNLEFLGLANNLFDGILPRFIQSLKNLEVLQMESNRLQGPIPWFMGNLRSLKILTLGSNLLNGSIPEEMTSLKELQYLDLSSNNLSGPIPKKLSSMTALNCRHRNRNLLGFVIYSVVYVGVQLKMITKGKLHRIPVVREYITGIDLSSNTLNGSIPFEIGFLQGLSMLNLSHNFLSGPIHQSIGNMSSLESLDLSFNQLGQEIPKTITLLDFLSMLNLSYNNLTGKIPSSPHFDTLSSDGSAYIGNKFLCGAPGGINCTDTPSDHDEDEVDDSGEEKIILCMFVITGYALGIIVPFMVLYLNKDWRRNYWRKIDCVVTRISNFFSSKGR</sequence>
<evidence type="ECO:0000256" key="11">
    <source>
        <dbReference type="ARBA" id="ARBA00023180"/>
    </source>
</evidence>